<evidence type="ECO:0000256" key="4">
    <source>
        <dbReference type="SAM" id="Phobius"/>
    </source>
</evidence>
<dbReference type="EMBL" id="PVNL01000100">
    <property type="protein sequence ID" value="PRQ04942.1"/>
    <property type="molecule type" value="Genomic_DNA"/>
</dbReference>
<keyword evidence="2" id="KW-0186">Copper</keyword>
<feature type="transmembrane region" description="Helical" evidence="4">
    <location>
        <begin position="258"/>
        <end position="282"/>
    </location>
</feature>
<evidence type="ECO:0000256" key="2">
    <source>
        <dbReference type="PIRSR" id="PIRSR603782-1"/>
    </source>
</evidence>
<proteinExistence type="inferred from homology"/>
<feature type="binding site" evidence="2">
    <location>
        <position position="107"/>
    </location>
    <ligand>
        <name>Cu cation</name>
        <dbReference type="ChEBI" id="CHEBI:23378"/>
    </ligand>
</feature>
<feature type="binding site" evidence="2">
    <location>
        <position position="103"/>
    </location>
    <ligand>
        <name>Cu cation</name>
        <dbReference type="ChEBI" id="CHEBI:23378"/>
    </ligand>
</feature>
<name>A0A2S9YIS2_9BACT</name>
<sequence length="304" mass="33103">MTTRTTAAKLLAVTITSIGLLVAGLLVLGTAQARPGRDGPRLGDARAGKNLSPEANEIAVDEMLGGRLDMDLAFVDHDGKSVKLGDYFDGERPVLLTLNYYRCPTLCSLQLNGLTRTLDQFDWQAGEEYRIVTVSIDPREGPELAASKRASHLEALGVTDLDWSFLTGDAAQIRMLAAQLGIGYAYDAEQDQYAHPAVLMFASPEGKVARYLYGLEYQPSDVKFALIEASEGRVGSPVDKLILSCFHYDASLGEYGPFAMGIMRLGGALMVLIVGIPLVFVWRRERRRRIHPLGGNPSELEATA</sequence>
<keyword evidence="4" id="KW-0472">Membrane</keyword>
<dbReference type="GO" id="GO:0046872">
    <property type="term" value="F:metal ion binding"/>
    <property type="evidence" value="ECO:0007669"/>
    <property type="project" value="UniProtKB-KW"/>
</dbReference>
<keyword evidence="3" id="KW-1015">Disulfide bond</keyword>
<dbReference type="InterPro" id="IPR003782">
    <property type="entry name" value="SCO1/SenC"/>
</dbReference>
<gene>
    <name evidence="5" type="ORF">ENSA7_48730</name>
</gene>
<keyword evidence="4" id="KW-0812">Transmembrane</keyword>
<evidence type="ECO:0000256" key="1">
    <source>
        <dbReference type="ARBA" id="ARBA00010996"/>
    </source>
</evidence>
<dbReference type="Proteomes" id="UP000238823">
    <property type="component" value="Unassembled WGS sequence"/>
</dbReference>
<dbReference type="RefSeq" id="WP_106091775.1">
    <property type="nucleotide sequence ID" value="NZ_PVNL01000100.1"/>
</dbReference>
<keyword evidence="2" id="KW-0479">Metal-binding</keyword>
<dbReference type="PANTHER" id="PTHR12151:SF8">
    <property type="entry name" value="THIOREDOXIN DOMAIN-CONTAINING PROTEIN"/>
    <property type="match status" value="1"/>
</dbReference>
<evidence type="ECO:0000313" key="5">
    <source>
        <dbReference type="EMBL" id="PRQ04942.1"/>
    </source>
</evidence>
<feature type="disulfide bond" description="Redox-active" evidence="3">
    <location>
        <begin position="103"/>
        <end position="107"/>
    </location>
</feature>
<dbReference type="SUPFAM" id="SSF52833">
    <property type="entry name" value="Thioredoxin-like"/>
    <property type="match status" value="1"/>
</dbReference>
<comment type="caution">
    <text evidence="5">The sequence shown here is derived from an EMBL/GenBank/DDBJ whole genome shotgun (WGS) entry which is preliminary data.</text>
</comment>
<dbReference type="Gene3D" id="3.40.30.10">
    <property type="entry name" value="Glutaredoxin"/>
    <property type="match status" value="1"/>
</dbReference>
<organism evidence="5 6">
    <name type="scientific">Enhygromyxa salina</name>
    <dbReference type="NCBI Taxonomy" id="215803"/>
    <lineage>
        <taxon>Bacteria</taxon>
        <taxon>Pseudomonadati</taxon>
        <taxon>Myxococcota</taxon>
        <taxon>Polyangia</taxon>
        <taxon>Nannocystales</taxon>
        <taxon>Nannocystaceae</taxon>
        <taxon>Enhygromyxa</taxon>
    </lineage>
</organism>
<reference evidence="5 6" key="1">
    <citation type="submission" date="2018-03" db="EMBL/GenBank/DDBJ databases">
        <title>Draft Genome Sequences of the Obligatory Marine Myxobacteria Enhygromyxa salina SWB007.</title>
        <authorList>
            <person name="Poehlein A."/>
            <person name="Moghaddam J.A."/>
            <person name="Harms H."/>
            <person name="Alanjari M."/>
            <person name="Koenig G.M."/>
            <person name="Daniel R."/>
            <person name="Schaeberle T.F."/>
        </authorList>
    </citation>
    <scope>NUCLEOTIDE SEQUENCE [LARGE SCALE GENOMIC DNA]</scope>
    <source>
        <strain evidence="5 6">SWB007</strain>
    </source>
</reference>
<dbReference type="Pfam" id="PF02630">
    <property type="entry name" value="SCO1-SenC"/>
    <property type="match status" value="1"/>
</dbReference>
<accession>A0A2S9YIS2</accession>
<dbReference type="CDD" id="cd02968">
    <property type="entry name" value="SCO"/>
    <property type="match status" value="1"/>
</dbReference>
<evidence type="ECO:0008006" key="7">
    <source>
        <dbReference type="Google" id="ProtNLM"/>
    </source>
</evidence>
<dbReference type="PANTHER" id="PTHR12151">
    <property type="entry name" value="ELECTRON TRANSPORT PROTIN SCO1/SENC FAMILY MEMBER"/>
    <property type="match status" value="1"/>
</dbReference>
<dbReference type="OrthoDB" id="9786756at2"/>
<protein>
    <recommendedName>
        <fullName evidence="7">SCO family protein</fullName>
    </recommendedName>
</protein>
<feature type="binding site" evidence="2">
    <location>
        <position position="195"/>
    </location>
    <ligand>
        <name>Cu cation</name>
        <dbReference type="ChEBI" id="CHEBI:23378"/>
    </ligand>
</feature>
<evidence type="ECO:0000256" key="3">
    <source>
        <dbReference type="PIRSR" id="PIRSR603782-2"/>
    </source>
</evidence>
<evidence type="ECO:0000313" key="6">
    <source>
        <dbReference type="Proteomes" id="UP000238823"/>
    </source>
</evidence>
<comment type="similarity">
    <text evidence="1">Belongs to the SCO1/2 family.</text>
</comment>
<keyword evidence="4" id="KW-1133">Transmembrane helix</keyword>
<dbReference type="InterPro" id="IPR036249">
    <property type="entry name" value="Thioredoxin-like_sf"/>
</dbReference>
<dbReference type="AlphaFoldDB" id="A0A2S9YIS2"/>